<accession>A0A5A9W246</accession>
<dbReference type="PANTHER" id="PTHR43235">
    <property type="entry name" value="GLUTAMINE AMIDOTRANSFERASE PB2B2.05-RELATED"/>
    <property type="match status" value="1"/>
</dbReference>
<dbReference type="EC" id="3.5.1.94" evidence="5"/>
<organism evidence="7 8">
    <name type="scientific">Nitrincola tapanii</name>
    <dbReference type="NCBI Taxonomy" id="1708751"/>
    <lineage>
        <taxon>Bacteria</taxon>
        <taxon>Pseudomonadati</taxon>
        <taxon>Pseudomonadota</taxon>
        <taxon>Gammaproteobacteria</taxon>
        <taxon>Oceanospirillales</taxon>
        <taxon>Oceanospirillaceae</taxon>
        <taxon>Nitrincola</taxon>
    </lineage>
</organism>
<proteinExistence type="inferred from homology"/>
<dbReference type="GO" id="GO:0006598">
    <property type="term" value="P:polyamine catabolic process"/>
    <property type="evidence" value="ECO:0007669"/>
    <property type="project" value="TreeGrafter"/>
</dbReference>
<dbReference type="Proteomes" id="UP000325302">
    <property type="component" value="Unassembled WGS sequence"/>
</dbReference>
<dbReference type="InterPro" id="IPR029062">
    <property type="entry name" value="Class_I_gatase-like"/>
</dbReference>
<dbReference type="GO" id="GO:0033969">
    <property type="term" value="F:gamma-glutamyl-gamma-aminobutyrate hydrolase activity"/>
    <property type="evidence" value="ECO:0007669"/>
    <property type="project" value="UniProtKB-EC"/>
</dbReference>
<evidence type="ECO:0000256" key="5">
    <source>
        <dbReference type="ARBA" id="ARBA00066788"/>
    </source>
</evidence>
<evidence type="ECO:0000313" key="8">
    <source>
        <dbReference type="Proteomes" id="UP000325302"/>
    </source>
</evidence>
<dbReference type="InterPro" id="IPR044668">
    <property type="entry name" value="PuuD-like"/>
</dbReference>
<name>A0A5A9W246_9GAMM</name>
<reference evidence="7 8" key="1">
    <citation type="submission" date="2019-03" db="EMBL/GenBank/DDBJ databases">
        <title>Nitrincola sp. nov. isolated from an Indian soda lake.</title>
        <authorList>
            <person name="Joshi A."/>
            <person name="Thite S.V."/>
            <person name="Joseph N."/>
            <person name="Dhotre D."/>
            <person name="Moorthy M."/>
            <person name="Shouche Y.S."/>
        </authorList>
    </citation>
    <scope>NUCLEOTIDE SEQUENCE [LARGE SCALE GENOMIC DNA]</scope>
    <source>
        <strain evidence="7 8">MEB193</strain>
    </source>
</reference>
<comment type="caution">
    <text evidence="7">The sequence shown here is derived from an EMBL/GenBank/DDBJ whole genome shotgun (WGS) entry which is preliminary data.</text>
</comment>
<comment type="function">
    <text evidence="3">Involved in the breakdown of putrescine via hydrolysis of the gamma-glutamyl linkage of gamma-glutamyl-gamma-aminobutyrate.</text>
</comment>
<dbReference type="PANTHER" id="PTHR43235:SF1">
    <property type="entry name" value="GLUTAMINE AMIDOTRANSFERASE PB2B2.05-RELATED"/>
    <property type="match status" value="1"/>
</dbReference>
<dbReference type="EMBL" id="SMRS01000011">
    <property type="protein sequence ID" value="KAA0873621.1"/>
    <property type="molecule type" value="Genomic_DNA"/>
</dbReference>
<keyword evidence="8" id="KW-1185">Reference proteome</keyword>
<dbReference type="SUPFAM" id="SSF52317">
    <property type="entry name" value="Class I glutamine amidotransferase-like"/>
    <property type="match status" value="1"/>
</dbReference>
<evidence type="ECO:0000313" key="7">
    <source>
        <dbReference type="EMBL" id="KAA0873621.1"/>
    </source>
</evidence>
<comment type="catalytic activity">
    <reaction evidence="2">
        <text>4-(gamma-L-glutamylamino)butanoate + H2O = 4-aminobutanoate + L-glutamate</text>
        <dbReference type="Rhea" id="RHEA:19737"/>
        <dbReference type="ChEBI" id="CHEBI:15377"/>
        <dbReference type="ChEBI" id="CHEBI:29985"/>
        <dbReference type="ChEBI" id="CHEBI:58800"/>
        <dbReference type="ChEBI" id="CHEBI:59888"/>
        <dbReference type="EC" id="3.5.1.94"/>
    </reaction>
</comment>
<dbReference type="FunFam" id="3.40.50.880:FF:000030">
    <property type="entry name" value="Gamma-glutamyl-gamma-aminobutyrate hydrolase PuuD"/>
    <property type="match status" value="1"/>
</dbReference>
<feature type="region of interest" description="Disordered" evidence="6">
    <location>
        <begin position="78"/>
        <end position="99"/>
    </location>
</feature>
<dbReference type="GO" id="GO:0005829">
    <property type="term" value="C:cytosol"/>
    <property type="evidence" value="ECO:0007669"/>
    <property type="project" value="TreeGrafter"/>
</dbReference>
<dbReference type="Pfam" id="PF07722">
    <property type="entry name" value="Peptidase_C26"/>
    <property type="match status" value="1"/>
</dbReference>
<sequence length="272" mass="29566">MSVTTPIPDTLPLVGVNACSQQLPGRHPFFIAGEKYVRAVAEGAGALPLVIPALGEHLPMAQMLPLLDGILLTGSPSNIEPHHYQGDPSDPDSEHDPKRDATTLPLVRAAVAAGVPILGICRGFQEMNVALGGRLYQKVHEVGHFLDHREDKNASIDVQYNTLAHRIQIQAGGCLAQLWPQDQEVMVNSLHGQGIETLAPGLRIEAVAEDGLIEAFSVMGAKSFALAVQWHPEWQWHPSDQVGDFPFYRAIFKAFGDACRARHAQRLASLHP</sequence>
<comment type="similarity">
    <text evidence="1">Belongs to the peptidase C26 family.</text>
</comment>
<keyword evidence="7" id="KW-0378">Hydrolase</keyword>
<dbReference type="CDD" id="cd01745">
    <property type="entry name" value="GATase1_2"/>
    <property type="match status" value="1"/>
</dbReference>
<dbReference type="AlphaFoldDB" id="A0A5A9W246"/>
<protein>
    <recommendedName>
        <fullName evidence="5">gamma-glutamyl-gamma-aminobutyrate hydrolase</fullName>
        <ecNumber evidence="5">3.5.1.94</ecNumber>
    </recommendedName>
</protein>
<dbReference type="Gene3D" id="3.40.50.880">
    <property type="match status" value="1"/>
</dbReference>
<comment type="pathway">
    <text evidence="4">Amine and polyamine degradation; putrescine degradation; 4-aminobutanoate from putrescine: step 4/4.</text>
</comment>
<dbReference type="InterPro" id="IPR011697">
    <property type="entry name" value="Peptidase_C26"/>
</dbReference>
<evidence type="ECO:0000256" key="3">
    <source>
        <dbReference type="ARBA" id="ARBA00055068"/>
    </source>
</evidence>
<dbReference type="RefSeq" id="WP_149391812.1">
    <property type="nucleotide sequence ID" value="NZ_SMRS01000011.1"/>
</dbReference>
<evidence type="ECO:0000256" key="1">
    <source>
        <dbReference type="ARBA" id="ARBA00011083"/>
    </source>
</evidence>
<evidence type="ECO:0000256" key="6">
    <source>
        <dbReference type="SAM" id="MobiDB-lite"/>
    </source>
</evidence>
<evidence type="ECO:0000256" key="2">
    <source>
        <dbReference type="ARBA" id="ARBA00052718"/>
    </source>
</evidence>
<dbReference type="OrthoDB" id="9813383at2"/>
<evidence type="ECO:0000256" key="4">
    <source>
        <dbReference type="ARBA" id="ARBA00060634"/>
    </source>
</evidence>
<gene>
    <name evidence="7" type="ORF">E1H14_12465</name>
</gene>
<dbReference type="PROSITE" id="PS51273">
    <property type="entry name" value="GATASE_TYPE_1"/>
    <property type="match status" value="1"/>
</dbReference>